<dbReference type="AlphaFoldDB" id="M2PMW5"/>
<keyword evidence="2" id="KW-1185">Reference proteome</keyword>
<evidence type="ECO:0000313" key="2">
    <source>
        <dbReference type="Proteomes" id="UP000016930"/>
    </source>
</evidence>
<proteinExistence type="predicted"/>
<sequence>MDRRHIGRDAGLLSSPFRRSLAWSPAVSHEFRRYLFRRLTNGARCQHCIILTKGAGISLMNAILSTLISRLMLNTCDPKLQVIMSSYVSLDLSEPGASDVDFAPFASEA</sequence>
<accession>M2PMW5</accession>
<dbReference type="HOGENOM" id="CLU_2183645_0_0_1"/>
<name>M2PMW5_CERS8</name>
<dbReference type="Proteomes" id="UP000016930">
    <property type="component" value="Unassembled WGS sequence"/>
</dbReference>
<organism evidence="1 2">
    <name type="scientific">Ceriporiopsis subvermispora (strain B)</name>
    <name type="common">White-rot fungus</name>
    <name type="synonym">Gelatoporia subvermispora</name>
    <dbReference type="NCBI Taxonomy" id="914234"/>
    <lineage>
        <taxon>Eukaryota</taxon>
        <taxon>Fungi</taxon>
        <taxon>Dikarya</taxon>
        <taxon>Basidiomycota</taxon>
        <taxon>Agaricomycotina</taxon>
        <taxon>Agaricomycetes</taxon>
        <taxon>Polyporales</taxon>
        <taxon>Gelatoporiaceae</taxon>
        <taxon>Gelatoporia</taxon>
    </lineage>
</organism>
<evidence type="ECO:0000313" key="1">
    <source>
        <dbReference type="EMBL" id="EMD37759.1"/>
    </source>
</evidence>
<protein>
    <submittedName>
        <fullName evidence="1">Uncharacterized protein</fullName>
    </submittedName>
</protein>
<reference evidence="1 2" key="1">
    <citation type="journal article" date="2012" name="Proc. Natl. Acad. Sci. U.S.A.">
        <title>Comparative genomics of Ceriporiopsis subvermispora and Phanerochaete chrysosporium provide insight into selective ligninolysis.</title>
        <authorList>
            <person name="Fernandez-Fueyo E."/>
            <person name="Ruiz-Duenas F.J."/>
            <person name="Ferreira P."/>
            <person name="Floudas D."/>
            <person name="Hibbett D.S."/>
            <person name="Canessa P."/>
            <person name="Larrondo L.F."/>
            <person name="James T.Y."/>
            <person name="Seelenfreund D."/>
            <person name="Lobos S."/>
            <person name="Polanco R."/>
            <person name="Tello M."/>
            <person name="Honda Y."/>
            <person name="Watanabe T."/>
            <person name="Watanabe T."/>
            <person name="Ryu J.S."/>
            <person name="Kubicek C.P."/>
            <person name="Schmoll M."/>
            <person name="Gaskell J."/>
            <person name="Hammel K.E."/>
            <person name="St John F.J."/>
            <person name="Vanden Wymelenberg A."/>
            <person name="Sabat G."/>
            <person name="Splinter BonDurant S."/>
            <person name="Syed K."/>
            <person name="Yadav J.S."/>
            <person name="Doddapaneni H."/>
            <person name="Subramanian V."/>
            <person name="Lavin J.L."/>
            <person name="Oguiza J.A."/>
            <person name="Perez G."/>
            <person name="Pisabarro A.G."/>
            <person name="Ramirez L."/>
            <person name="Santoyo F."/>
            <person name="Master E."/>
            <person name="Coutinho P.M."/>
            <person name="Henrissat B."/>
            <person name="Lombard V."/>
            <person name="Magnuson J.K."/>
            <person name="Kuees U."/>
            <person name="Hori C."/>
            <person name="Igarashi K."/>
            <person name="Samejima M."/>
            <person name="Held B.W."/>
            <person name="Barry K.W."/>
            <person name="LaButti K.M."/>
            <person name="Lapidus A."/>
            <person name="Lindquist E.A."/>
            <person name="Lucas S.M."/>
            <person name="Riley R."/>
            <person name="Salamov A.A."/>
            <person name="Hoffmeister D."/>
            <person name="Schwenk D."/>
            <person name="Hadar Y."/>
            <person name="Yarden O."/>
            <person name="de Vries R.P."/>
            <person name="Wiebenga A."/>
            <person name="Stenlid J."/>
            <person name="Eastwood D."/>
            <person name="Grigoriev I.V."/>
            <person name="Berka R.M."/>
            <person name="Blanchette R.A."/>
            <person name="Kersten P."/>
            <person name="Martinez A.T."/>
            <person name="Vicuna R."/>
            <person name="Cullen D."/>
        </authorList>
    </citation>
    <scope>NUCLEOTIDE SEQUENCE [LARGE SCALE GENOMIC DNA]</scope>
    <source>
        <strain evidence="1 2">B</strain>
    </source>
</reference>
<gene>
    <name evidence="1" type="ORF">CERSUDRAFT_114425</name>
</gene>
<dbReference type="EMBL" id="KB445796">
    <property type="protein sequence ID" value="EMD37759.1"/>
    <property type="molecule type" value="Genomic_DNA"/>
</dbReference>